<dbReference type="EMBL" id="JAUJLE010000030">
    <property type="protein sequence ID" value="KAK1002812.1"/>
    <property type="molecule type" value="Genomic_DNA"/>
</dbReference>
<dbReference type="Proteomes" id="UP001168146">
    <property type="component" value="Unassembled WGS sequence"/>
</dbReference>
<dbReference type="EMBL" id="JASUXU010000014">
    <property type="protein sequence ID" value="KAK0323133.1"/>
    <property type="molecule type" value="Genomic_DNA"/>
</dbReference>
<organism evidence="2 4">
    <name type="scientific">Friedmanniomyces endolithicus</name>
    <dbReference type="NCBI Taxonomy" id="329885"/>
    <lineage>
        <taxon>Eukaryota</taxon>
        <taxon>Fungi</taxon>
        <taxon>Dikarya</taxon>
        <taxon>Ascomycota</taxon>
        <taxon>Pezizomycotina</taxon>
        <taxon>Dothideomycetes</taxon>
        <taxon>Dothideomycetidae</taxon>
        <taxon>Mycosphaerellales</taxon>
        <taxon>Teratosphaeriaceae</taxon>
        <taxon>Friedmanniomyces</taxon>
    </lineage>
</organism>
<evidence type="ECO:0000313" key="4">
    <source>
        <dbReference type="Proteomes" id="UP001168146"/>
    </source>
</evidence>
<accession>A0AAN6FTL4</accession>
<evidence type="ECO:0000256" key="1">
    <source>
        <dbReference type="SAM" id="MobiDB-lite"/>
    </source>
</evidence>
<comment type="caution">
    <text evidence="2">The sequence shown here is derived from an EMBL/GenBank/DDBJ whole genome shotgun (WGS) entry which is preliminary data.</text>
</comment>
<gene>
    <name evidence="2" type="ORF">LTR82_006064</name>
    <name evidence="3" type="ORF">LTR91_004954</name>
</gene>
<sequence>MAKHKRSTLRQSFTFTPFDYPSAQTTLPAATKACGKSGTQRAHEKHKYDLETTQTRPTASLSLADRFHALPSELRTHIFSLLLIRPAKWDITHGPSCELHTWNADIPLHLRYGGIPFNCQSCNPDQASDHRWTLKGGWETSAFVSPWRSKYAPPQLNPYICTGCYDEKWRTCPQPRDRPCLCARRSDLDVLLVCWRWHEEAGEAFYRGNTFCFEDASALAGFVANTRPKWCRAVTRVSLMAWSDEPDLSDREDYDWEMLETLKPSTISLLRQALPNLAYIELDARWLANVKSVRALLRVGLMQRRVAIHFALPARKRRAIFGPEGDAQYPWPRLANRILQRGGFPEEVARAMKGERRAWMKAGGKKSGRSAVEAACEGFQHVLATVEGERAVREDGGKGWWDCCDVKLWEEWWHQIGLHHAWLPISPMCDLPSVVVKQAEALKVMSAEEIDGEMVGEGFVRGVAGEDDNVVKQAADALAAS</sequence>
<protein>
    <submittedName>
        <fullName evidence="2">Uncharacterized protein</fullName>
    </submittedName>
</protein>
<feature type="region of interest" description="Disordered" evidence="1">
    <location>
        <begin position="34"/>
        <end position="53"/>
    </location>
</feature>
<dbReference type="AlphaFoldDB" id="A0AAN6FTL4"/>
<evidence type="ECO:0000313" key="5">
    <source>
        <dbReference type="Proteomes" id="UP001175353"/>
    </source>
</evidence>
<dbReference type="InterPro" id="IPR038883">
    <property type="entry name" value="AN11006-like"/>
</dbReference>
<proteinExistence type="predicted"/>
<keyword evidence="5" id="KW-1185">Reference proteome</keyword>
<dbReference type="PANTHER" id="PTHR42085:SF8">
    <property type="entry name" value="F-BOX DOMAIN-CONTAINING PROTEIN"/>
    <property type="match status" value="1"/>
</dbReference>
<dbReference type="PANTHER" id="PTHR42085">
    <property type="entry name" value="F-BOX DOMAIN-CONTAINING PROTEIN"/>
    <property type="match status" value="1"/>
</dbReference>
<name>A0AAN6FTL4_9PEZI</name>
<evidence type="ECO:0000313" key="3">
    <source>
        <dbReference type="EMBL" id="KAK1002812.1"/>
    </source>
</evidence>
<dbReference type="Proteomes" id="UP001175353">
    <property type="component" value="Unassembled WGS sequence"/>
</dbReference>
<reference evidence="3" key="2">
    <citation type="submission" date="2023-06" db="EMBL/GenBank/DDBJ databases">
        <title>Black Yeasts Isolated from many extreme environments.</title>
        <authorList>
            <person name="Coleine C."/>
            <person name="Stajich J.E."/>
            <person name="Selbmann L."/>
        </authorList>
    </citation>
    <scope>NUCLEOTIDE SEQUENCE</scope>
    <source>
        <strain evidence="3">CCFEE 5200</strain>
    </source>
</reference>
<reference evidence="2" key="1">
    <citation type="submission" date="2021-12" db="EMBL/GenBank/DDBJ databases">
        <title>Black yeast isolated from Biological Soil Crust.</title>
        <authorList>
            <person name="Kurbessoian T."/>
        </authorList>
    </citation>
    <scope>NUCLEOTIDE SEQUENCE</scope>
    <source>
        <strain evidence="2">CCFEE 5208</strain>
    </source>
</reference>
<evidence type="ECO:0000313" key="2">
    <source>
        <dbReference type="EMBL" id="KAK0323133.1"/>
    </source>
</evidence>